<evidence type="ECO:0000256" key="12">
    <source>
        <dbReference type="ARBA" id="ARBA00025324"/>
    </source>
</evidence>
<keyword evidence="2" id="KW-1003">Cell membrane</keyword>
<evidence type="ECO:0000256" key="6">
    <source>
        <dbReference type="ARBA" id="ARBA00022989"/>
    </source>
</evidence>
<comment type="function">
    <text evidence="12">Catalyzes the acylation of glycosyl-4,4'-diaponeurosporenoate, i.e. the esterification of glucose at the C6'' position with the carboxyl group of the C(15) fatty acid 12-methyltetradecanoic acid, to yield staphyloxanthin. This is the last step in the biosynthesis of this orange pigment, present in most staphylococci strains.</text>
</comment>
<comment type="subcellular location">
    <subcellularLocation>
        <location evidence="1">Cell membrane</location>
        <topology evidence="1">Single-pass membrane protein</topology>
    </subcellularLocation>
</comment>
<evidence type="ECO:0000256" key="9">
    <source>
        <dbReference type="ARBA" id="ARBA00023588"/>
    </source>
</evidence>
<evidence type="ECO:0000256" key="2">
    <source>
        <dbReference type="ARBA" id="ARBA00022475"/>
    </source>
</evidence>
<proteinExistence type="inferred from homology"/>
<evidence type="ECO:0000313" key="15">
    <source>
        <dbReference type="Proteomes" id="UP001139365"/>
    </source>
</evidence>
<sequence length="163" mass="19151">MNHRFWLGVVYVAIIGALSNIAAIFIDRSRIKEEKFPFRPFRWEKNGRIYDRINIRKWKNRVPDMSRILKFMLPKRVNAGAGVQEIKALVKETCVAEIVHCVLIVLSLAVIFICPGTDGFVLFVICLFLNLPFIFIQRYNRPQYMTAVRRLEEREARKKQCGY</sequence>
<accession>A0AAE3FGN8</accession>
<keyword evidence="5" id="KW-0732">Signal</keyword>
<dbReference type="Pfam" id="PF18927">
    <property type="entry name" value="CrtO"/>
    <property type="match status" value="1"/>
</dbReference>
<gene>
    <name evidence="14" type="ORF">MR241_02360</name>
</gene>
<evidence type="ECO:0000256" key="10">
    <source>
        <dbReference type="ARBA" id="ARBA00023603"/>
    </source>
</evidence>
<dbReference type="GO" id="GO:0016746">
    <property type="term" value="F:acyltransferase activity"/>
    <property type="evidence" value="ECO:0007669"/>
    <property type="project" value="UniProtKB-KW"/>
</dbReference>
<comment type="caution">
    <text evidence="14">The sequence shown here is derived from an EMBL/GenBank/DDBJ whole genome shotgun (WGS) entry which is preliminary data.</text>
</comment>
<evidence type="ECO:0000256" key="8">
    <source>
        <dbReference type="ARBA" id="ARBA00023315"/>
    </source>
</evidence>
<evidence type="ECO:0000256" key="7">
    <source>
        <dbReference type="ARBA" id="ARBA00023136"/>
    </source>
</evidence>
<evidence type="ECO:0000256" key="3">
    <source>
        <dbReference type="ARBA" id="ARBA00022679"/>
    </source>
</evidence>
<keyword evidence="3" id="KW-0808">Transferase</keyword>
<protein>
    <recommendedName>
        <fullName evidence="11">Glycosyl-4,4'-diaponeurosporenoate acyltransferase</fullName>
    </recommendedName>
</protein>
<comment type="pathway">
    <text evidence="9">Carotenoid biosynthesis; staphyloxanthin biosynthesis; staphyloxanthin from farnesyl diphosphate: step 5/5.</text>
</comment>
<keyword evidence="6 13" id="KW-1133">Transmembrane helix</keyword>
<organism evidence="14 15">
    <name type="scientific">Candidatus Colimorpha enterica</name>
    <dbReference type="NCBI Taxonomy" id="3083063"/>
    <lineage>
        <taxon>Bacteria</taxon>
        <taxon>Pseudomonadati</taxon>
        <taxon>Bacteroidota</taxon>
        <taxon>Bacteroidia</taxon>
        <taxon>Bacteroidales</taxon>
        <taxon>Candidatus Colimorpha</taxon>
    </lineage>
</organism>
<evidence type="ECO:0000256" key="1">
    <source>
        <dbReference type="ARBA" id="ARBA00004162"/>
    </source>
</evidence>
<name>A0AAE3FGN8_9BACT</name>
<dbReference type="GO" id="GO:0005886">
    <property type="term" value="C:plasma membrane"/>
    <property type="evidence" value="ECO:0007669"/>
    <property type="project" value="UniProtKB-SubCell"/>
</dbReference>
<feature type="transmembrane region" description="Helical" evidence="13">
    <location>
        <begin position="119"/>
        <end position="136"/>
    </location>
</feature>
<dbReference type="EMBL" id="JALEMU010000040">
    <property type="protein sequence ID" value="MCI5755120.1"/>
    <property type="molecule type" value="Genomic_DNA"/>
</dbReference>
<reference evidence="14 15" key="1">
    <citation type="submission" date="2022-03" db="EMBL/GenBank/DDBJ databases">
        <title>Metagenome-assembled genomes from swine fecal metagenomes.</title>
        <authorList>
            <person name="Holman D.B."/>
            <person name="Kommadath A."/>
        </authorList>
    </citation>
    <scope>NUCLEOTIDE SEQUENCE [LARGE SCALE GENOMIC DNA]</scope>
    <source>
        <strain evidence="14">SUG147</strain>
    </source>
</reference>
<comment type="similarity">
    <text evidence="10">Belongs to the acyltransferase CrtO family.</text>
</comment>
<feature type="transmembrane region" description="Helical" evidence="13">
    <location>
        <begin position="6"/>
        <end position="26"/>
    </location>
</feature>
<keyword evidence="7 13" id="KW-0472">Membrane</keyword>
<evidence type="ECO:0000256" key="5">
    <source>
        <dbReference type="ARBA" id="ARBA00022729"/>
    </source>
</evidence>
<evidence type="ECO:0000256" key="13">
    <source>
        <dbReference type="SAM" id="Phobius"/>
    </source>
</evidence>
<keyword evidence="4 13" id="KW-0812">Transmembrane</keyword>
<evidence type="ECO:0000256" key="4">
    <source>
        <dbReference type="ARBA" id="ARBA00022692"/>
    </source>
</evidence>
<keyword evidence="8" id="KW-0012">Acyltransferase</keyword>
<dbReference type="InterPro" id="IPR044021">
    <property type="entry name" value="CrtO"/>
</dbReference>
<dbReference type="Proteomes" id="UP001139365">
    <property type="component" value="Unassembled WGS sequence"/>
</dbReference>
<evidence type="ECO:0000256" key="11">
    <source>
        <dbReference type="ARBA" id="ARBA00023667"/>
    </source>
</evidence>
<dbReference type="AlphaFoldDB" id="A0AAE3FGN8"/>
<feature type="transmembrane region" description="Helical" evidence="13">
    <location>
        <begin position="94"/>
        <end position="113"/>
    </location>
</feature>
<evidence type="ECO:0000313" key="14">
    <source>
        <dbReference type="EMBL" id="MCI5755120.1"/>
    </source>
</evidence>